<evidence type="ECO:0000313" key="1">
    <source>
        <dbReference type="EMBL" id="KAH7962308.1"/>
    </source>
</evidence>
<reference evidence="1" key="1">
    <citation type="journal article" date="2020" name="Cell">
        <title>Large-Scale Comparative Analyses of Tick Genomes Elucidate Their Genetic Diversity and Vector Capacities.</title>
        <authorList>
            <consortium name="Tick Genome and Microbiome Consortium (TIGMIC)"/>
            <person name="Jia N."/>
            <person name="Wang J."/>
            <person name="Shi W."/>
            <person name="Du L."/>
            <person name="Sun Y."/>
            <person name="Zhan W."/>
            <person name="Jiang J.F."/>
            <person name="Wang Q."/>
            <person name="Zhang B."/>
            <person name="Ji P."/>
            <person name="Bell-Sakyi L."/>
            <person name="Cui X.M."/>
            <person name="Yuan T.T."/>
            <person name="Jiang B.G."/>
            <person name="Yang W.F."/>
            <person name="Lam T.T."/>
            <person name="Chang Q.C."/>
            <person name="Ding S.J."/>
            <person name="Wang X.J."/>
            <person name="Zhu J.G."/>
            <person name="Ruan X.D."/>
            <person name="Zhao L."/>
            <person name="Wei J.T."/>
            <person name="Ye R.Z."/>
            <person name="Que T.C."/>
            <person name="Du C.H."/>
            <person name="Zhou Y.H."/>
            <person name="Cheng J.X."/>
            <person name="Dai P.F."/>
            <person name="Guo W.B."/>
            <person name="Han X.H."/>
            <person name="Huang E.J."/>
            <person name="Li L.F."/>
            <person name="Wei W."/>
            <person name="Gao Y.C."/>
            <person name="Liu J.Z."/>
            <person name="Shao H.Z."/>
            <person name="Wang X."/>
            <person name="Wang C.C."/>
            <person name="Yang T.C."/>
            <person name="Huo Q.B."/>
            <person name="Li W."/>
            <person name="Chen H.Y."/>
            <person name="Chen S.E."/>
            <person name="Zhou L.G."/>
            <person name="Ni X.B."/>
            <person name="Tian J.H."/>
            <person name="Sheng Y."/>
            <person name="Liu T."/>
            <person name="Pan Y.S."/>
            <person name="Xia L.Y."/>
            <person name="Li J."/>
            <person name="Zhao F."/>
            <person name="Cao W.C."/>
        </authorList>
    </citation>
    <scope>NUCLEOTIDE SEQUENCE</scope>
    <source>
        <strain evidence="1">Rsan-2018</strain>
    </source>
</reference>
<dbReference type="EMBL" id="JABSTV010001249">
    <property type="protein sequence ID" value="KAH7962308.1"/>
    <property type="molecule type" value="Genomic_DNA"/>
</dbReference>
<dbReference type="VEuPathDB" id="VectorBase:RSAN_054564"/>
<reference evidence="1" key="2">
    <citation type="submission" date="2021-09" db="EMBL/GenBank/DDBJ databases">
        <authorList>
            <person name="Jia N."/>
            <person name="Wang J."/>
            <person name="Shi W."/>
            <person name="Du L."/>
            <person name="Sun Y."/>
            <person name="Zhan W."/>
            <person name="Jiang J."/>
            <person name="Wang Q."/>
            <person name="Zhang B."/>
            <person name="Ji P."/>
            <person name="Sakyi L.B."/>
            <person name="Cui X."/>
            <person name="Yuan T."/>
            <person name="Jiang B."/>
            <person name="Yang W."/>
            <person name="Lam T.T.-Y."/>
            <person name="Chang Q."/>
            <person name="Ding S."/>
            <person name="Wang X."/>
            <person name="Zhu J."/>
            <person name="Ruan X."/>
            <person name="Zhao L."/>
            <person name="Wei J."/>
            <person name="Que T."/>
            <person name="Du C."/>
            <person name="Cheng J."/>
            <person name="Dai P."/>
            <person name="Han X."/>
            <person name="Huang E."/>
            <person name="Gao Y."/>
            <person name="Liu J."/>
            <person name="Shao H."/>
            <person name="Ye R."/>
            <person name="Li L."/>
            <person name="Wei W."/>
            <person name="Wang X."/>
            <person name="Wang C."/>
            <person name="Huo Q."/>
            <person name="Li W."/>
            <person name="Guo W."/>
            <person name="Chen H."/>
            <person name="Chen S."/>
            <person name="Zhou L."/>
            <person name="Zhou L."/>
            <person name="Ni X."/>
            <person name="Tian J."/>
            <person name="Zhou Y."/>
            <person name="Sheng Y."/>
            <person name="Liu T."/>
            <person name="Pan Y."/>
            <person name="Xia L."/>
            <person name="Li J."/>
            <person name="Zhao F."/>
            <person name="Cao W."/>
        </authorList>
    </citation>
    <scope>NUCLEOTIDE SEQUENCE</scope>
    <source>
        <strain evidence="1">Rsan-2018</strain>
        <tissue evidence="1">Larvae</tissue>
    </source>
</reference>
<organism evidence="1 2">
    <name type="scientific">Rhipicephalus sanguineus</name>
    <name type="common">Brown dog tick</name>
    <name type="synonym">Ixodes sanguineus</name>
    <dbReference type="NCBI Taxonomy" id="34632"/>
    <lineage>
        <taxon>Eukaryota</taxon>
        <taxon>Metazoa</taxon>
        <taxon>Ecdysozoa</taxon>
        <taxon>Arthropoda</taxon>
        <taxon>Chelicerata</taxon>
        <taxon>Arachnida</taxon>
        <taxon>Acari</taxon>
        <taxon>Parasitiformes</taxon>
        <taxon>Ixodida</taxon>
        <taxon>Ixodoidea</taxon>
        <taxon>Ixodidae</taxon>
        <taxon>Rhipicephalinae</taxon>
        <taxon>Rhipicephalus</taxon>
        <taxon>Rhipicephalus</taxon>
    </lineage>
</organism>
<dbReference type="AlphaFoldDB" id="A0A9D4T0K1"/>
<sequence length="190" mass="21142">MLRRCYSIRLLTCHLFGRRLRWTPPLKAPGVPEEPPPELLDDRESEEDEIPVINVENAAEENDFSVSPHCVNCSVVGPVGLVWRAVSDGAREVLLEYPDPADGHVRHLESLPEAHRARHLEPGRRGAAGRHPATWGHLDFRCNCSYRVVFFMSAVHARSSTTPSRRTMASWSAKAADANHTRHWGGGGLG</sequence>
<name>A0A9D4T0K1_RHISA</name>
<protein>
    <submittedName>
        <fullName evidence="1">Uncharacterized protein</fullName>
    </submittedName>
</protein>
<gene>
    <name evidence="1" type="ORF">HPB52_015402</name>
</gene>
<evidence type="ECO:0000313" key="2">
    <source>
        <dbReference type="Proteomes" id="UP000821837"/>
    </source>
</evidence>
<comment type="caution">
    <text evidence="1">The sequence shown here is derived from an EMBL/GenBank/DDBJ whole genome shotgun (WGS) entry which is preliminary data.</text>
</comment>
<proteinExistence type="predicted"/>
<accession>A0A9D4T0K1</accession>
<keyword evidence="2" id="KW-1185">Reference proteome</keyword>
<dbReference type="Proteomes" id="UP000821837">
    <property type="component" value="Chromosome 3"/>
</dbReference>